<feature type="domain" description="Alpha 1,4-glycosyltransferase" evidence="8">
    <location>
        <begin position="240"/>
        <end position="368"/>
    </location>
</feature>
<dbReference type="PANTHER" id="PTHR12042">
    <property type="entry name" value="LACTOSYLCERAMIDE 4-ALPHA-GALACTOSYLTRANSFERASE ALPHA- 1,4-GALACTOSYLTRANSFERASE"/>
    <property type="match status" value="1"/>
</dbReference>
<comment type="caution">
    <text evidence="9">The sequence shown here is derived from an EMBL/GenBank/DDBJ whole genome shotgun (WGS) entry which is preliminary data.</text>
</comment>
<keyword evidence="7" id="KW-1133">Transmembrane helix</keyword>
<keyword evidence="6 7" id="KW-0472">Membrane</keyword>
<evidence type="ECO:0000313" key="9">
    <source>
        <dbReference type="EMBL" id="KAH8376753.1"/>
    </source>
</evidence>
<dbReference type="PANTHER" id="PTHR12042:SF21">
    <property type="entry name" value="ALPHA1,4-GALACTOSYLTRANSFERASE 1-RELATED"/>
    <property type="match status" value="1"/>
</dbReference>
<sequence length="373" mass="42640">MFLTHTKLSGFFPIYLQRLLFCLIAIGIMMLFVASTTDDRPRNFKPFPCYMDPDDHNTDTGDGPIRLQDVLRAYIKPAPGKTIFFHETRCHPPGSKYIMNLTARQACSIESAALHNPNFQVFVLFASPTYLPKAEDPKLPLIEALQSYKNVHFRQLNIWRYAKGTPIEDWVNKGDLFESSFLTEHASDLMRLMSLYRYGGIYMDIDVVVLRSMENLPLNYVGAEDSETLCNAVLSLEPKGKGHEIAELFLREFQQHFNGQLYTNNGPSLMGRVTKKICNSTSIKDIVAASRNCNGFKVFNSTVFYPIPWPAWRRFVEPQYLNDTLATTKDSYLVHLWNKVSFEERIKVGENTAYGKFAHDHCPKVNAAAGEYF</sequence>
<dbReference type="AlphaFoldDB" id="A0AAD4K3G4"/>
<accession>A0AAD4K3G4</accession>
<dbReference type="SUPFAM" id="SSF53448">
    <property type="entry name" value="Nucleotide-diphospho-sugar transferases"/>
    <property type="match status" value="1"/>
</dbReference>
<gene>
    <name evidence="9" type="ORF">KR093_001155</name>
</gene>
<evidence type="ECO:0000313" key="10">
    <source>
        <dbReference type="Proteomes" id="UP001200034"/>
    </source>
</evidence>
<comment type="similarity">
    <text evidence="2">Belongs to the glycosyltransferase 32 family.</text>
</comment>
<keyword evidence="5" id="KW-0333">Golgi apparatus</keyword>
<evidence type="ECO:0000256" key="7">
    <source>
        <dbReference type="SAM" id="Phobius"/>
    </source>
</evidence>
<evidence type="ECO:0000256" key="3">
    <source>
        <dbReference type="ARBA" id="ARBA00022676"/>
    </source>
</evidence>
<dbReference type="GO" id="GO:0006688">
    <property type="term" value="P:glycosphingolipid biosynthetic process"/>
    <property type="evidence" value="ECO:0007669"/>
    <property type="project" value="TreeGrafter"/>
</dbReference>
<evidence type="ECO:0000256" key="5">
    <source>
        <dbReference type="ARBA" id="ARBA00023034"/>
    </source>
</evidence>
<keyword evidence="3" id="KW-0328">Glycosyltransferase</keyword>
<dbReference type="GO" id="GO:0000139">
    <property type="term" value="C:Golgi membrane"/>
    <property type="evidence" value="ECO:0007669"/>
    <property type="project" value="UniProtKB-SubCell"/>
</dbReference>
<dbReference type="InterPro" id="IPR007577">
    <property type="entry name" value="GlycoTrfase_DXD_sugar-bd_CS"/>
</dbReference>
<evidence type="ECO:0000256" key="1">
    <source>
        <dbReference type="ARBA" id="ARBA00004323"/>
    </source>
</evidence>
<evidence type="ECO:0000256" key="2">
    <source>
        <dbReference type="ARBA" id="ARBA00009003"/>
    </source>
</evidence>
<feature type="transmembrane region" description="Helical" evidence="7">
    <location>
        <begin position="12"/>
        <end position="34"/>
    </location>
</feature>
<dbReference type="Gene3D" id="3.90.550.20">
    <property type="match status" value="1"/>
</dbReference>
<dbReference type="InterPro" id="IPR051981">
    <property type="entry name" value="Glycosyltransf_32"/>
</dbReference>
<proteinExistence type="inferred from homology"/>
<protein>
    <recommendedName>
        <fullName evidence="8">Alpha 1,4-glycosyltransferase domain-containing protein</fullName>
    </recommendedName>
</protein>
<dbReference type="InterPro" id="IPR029044">
    <property type="entry name" value="Nucleotide-diphossugar_trans"/>
</dbReference>
<organism evidence="9 10">
    <name type="scientific">Drosophila rubida</name>
    <dbReference type="NCBI Taxonomy" id="30044"/>
    <lineage>
        <taxon>Eukaryota</taxon>
        <taxon>Metazoa</taxon>
        <taxon>Ecdysozoa</taxon>
        <taxon>Arthropoda</taxon>
        <taxon>Hexapoda</taxon>
        <taxon>Insecta</taxon>
        <taxon>Pterygota</taxon>
        <taxon>Neoptera</taxon>
        <taxon>Endopterygota</taxon>
        <taxon>Diptera</taxon>
        <taxon>Brachycera</taxon>
        <taxon>Muscomorpha</taxon>
        <taxon>Ephydroidea</taxon>
        <taxon>Drosophilidae</taxon>
        <taxon>Drosophila</taxon>
    </lineage>
</organism>
<dbReference type="EMBL" id="JAJJHW010001127">
    <property type="protein sequence ID" value="KAH8376753.1"/>
    <property type="molecule type" value="Genomic_DNA"/>
</dbReference>
<dbReference type="GO" id="GO:0035248">
    <property type="term" value="F:alpha-1,4-N-acetylgalactosaminyltransferase activity"/>
    <property type="evidence" value="ECO:0007669"/>
    <property type="project" value="TreeGrafter"/>
</dbReference>
<dbReference type="InterPro" id="IPR007652">
    <property type="entry name" value="A1-4-GlycosylTfrase_dom"/>
</dbReference>
<keyword evidence="7" id="KW-0812">Transmembrane</keyword>
<dbReference type="Proteomes" id="UP001200034">
    <property type="component" value="Unassembled WGS sequence"/>
</dbReference>
<evidence type="ECO:0000256" key="6">
    <source>
        <dbReference type="ARBA" id="ARBA00023136"/>
    </source>
</evidence>
<reference evidence="9" key="1">
    <citation type="journal article" date="2021" name="Mol. Ecol. Resour.">
        <title>Phylogenomic analyses of the genus Drosophila reveals genomic signals of climate adaptation.</title>
        <authorList>
            <person name="Li F."/>
            <person name="Rane R.V."/>
            <person name="Luria V."/>
            <person name="Xiong Z."/>
            <person name="Chen J."/>
            <person name="Li Z."/>
            <person name="Catullo R.A."/>
            <person name="Griffin P.C."/>
            <person name="Schiffer M."/>
            <person name="Pearce S."/>
            <person name="Lee S.F."/>
            <person name="McElroy K."/>
            <person name="Stocker A."/>
            <person name="Shirriffs J."/>
            <person name="Cockerell F."/>
            <person name="Coppin C."/>
            <person name="Sgro C.M."/>
            <person name="Karger A."/>
            <person name="Cain J.W."/>
            <person name="Weber J.A."/>
            <person name="Santpere G."/>
            <person name="Kirschner M.W."/>
            <person name="Hoffmann A.A."/>
            <person name="Oakeshott J.G."/>
            <person name="Zhang G."/>
        </authorList>
    </citation>
    <scope>NUCLEOTIDE SEQUENCE</scope>
    <source>
        <strain evidence="9">BGI-SZ-2011g</strain>
    </source>
</reference>
<evidence type="ECO:0000259" key="8">
    <source>
        <dbReference type="Pfam" id="PF04572"/>
    </source>
</evidence>
<evidence type="ECO:0000256" key="4">
    <source>
        <dbReference type="ARBA" id="ARBA00022679"/>
    </source>
</evidence>
<keyword evidence="4" id="KW-0808">Transferase</keyword>
<dbReference type="Pfam" id="PF04488">
    <property type="entry name" value="Gly_transf_sug"/>
    <property type="match status" value="1"/>
</dbReference>
<name>A0AAD4K3G4_9MUSC</name>
<comment type="subcellular location">
    <subcellularLocation>
        <location evidence="1">Golgi apparatus membrane</location>
        <topology evidence="1">Single-pass type II membrane protein</topology>
    </subcellularLocation>
</comment>
<keyword evidence="10" id="KW-1185">Reference proteome</keyword>
<dbReference type="Pfam" id="PF04572">
    <property type="entry name" value="Gb3_synth"/>
    <property type="match status" value="1"/>
</dbReference>